<gene>
    <name evidence="1" type="ORF">S03H2_51552</name>
</gene>
<evidence type="ECO:0000313" key="1">
    <source>
        <dbReference type="EMBL" id="GAH74132.1"/>
    </source>
</evidence>
<proteinExistence type="predicted"/>
<dbReference type="AlphaFoldDB" id="X1HXD9"/>
<organism evidence="1">
    <name type="scientific">marine sediment metagenome</name>
    <dbReference type="NCBI Taxonomy" id="412755"/>
    <lineage>
        <taxon>unclassified sequences</taxon>
        <taxon>metagenomes</taxon>
        <taxon>ecological metagenomes</taxon>
    </lineage>
</organism>
<reference evidence="1" key="1">
    <citation type="journal article" date="2014" name="Front. Microbiol.">
        <title>High frequency of phylogenetically diverse reductive dehalogenase-homologous genes in deep subseafloor sedimentary metagenomes.</title>
        <authorList>
            <person name="Kawai M."/>
            <person name="Futagami T."/>
            <person name="Toyoda A."/>
            <person name="Takaki Y."/>
            <person name="Nishi S."/>
            <person name="Hori S."/>
            <person name="Arai W."/>
            <person name="Tsubouchi T."/>
            <person name="Morono Y."/>
            <person name="Uchiyama I."/>
            <person name="Ito T."/>
            <person name="Fujiyama A."/>
            <person name="Inagaki F."/>
            <person name="Takami H."/>
        </authorList>
    </citation>
    <scope>NUCLEOTIDE SEQUENCE</scope>
    <source>
        <strain evidence="1">Expedition CK06-06</strain>
    </source>
</reference>
<comment type="caution">
    <text evidence="1">The sequence shown here is derived from an EMBL/GenBank/DDBJ whole genome shotgun (WGS) entry which is preliminary data.</text>
</comment>
<name>X1HXD9_9ZZZZ</name>
<accession>X1HXD9</accession>
<protein>
    <submittedName>
        <fullName evidence="1">Uncharacterized protein</fullName>
    </submittedName>
</protein>
<sequence>MKNLTIPGGHTDWTELDYLEIIISRDGKTVWINDEEKCLFRAQKINKVNIIDRQKK</sequence>
<dbReference type="EMBL" id="BARU01032712">
    <property type="protein sequence ID" value="GAH74132.1"/>
    <property type="molecule type" value="Genomic_DNA"/>
</dbReference>